<dbReference type="GO" id="GO:0006355">
    <property type="term" value="P:regulation of DNA-templated transcription"/>
    <property type="evidence" value="ECO:0007669"/>
    <property type="project" value="InterPro"/>
</dbReference>
<dbReference type="SUPFAM" id="SSF52540">
    <property type="entry name" value="P-loop containing nucleoside triphosphate hydrolases"/>
    <property type="match status" value="1"/>
</dbReference>
<protein>
    <submittedName>
        <fullName evidence="5">Helix-turn-helix transcriptional regulator</fullName>
    </submittedName>
</protein>
<evidence type="ECO:0000259" key="4">
    <source>
        <dbReference type="PROSITE" id="PS50043"/>
    </source>
</evidence>
<dbReference type="Proteomes" id="UP000272474">
    <property type="component" value="Unassembled WGS sequence"/>
</dbReference>
<reference evidence="5 6" key="1">
    <citation type="journal article" date="2014" name="Int. J. Syst. Evol. Microbiol.">
        <title>Streptomyces hoynatensis sp. nov., isolated from deep marine sediment.</title>
        <authorList>
            <person name="Veyisoglu A."/>
            <person name="Sahin N."/>
        </authorList>
    </citation>
    <scope>NUCLEOTIDE SEQUENCE [LARGE SCALE GENOMIC DNA]</scope>
    <source>
        <strain evidence="5 6">KCTC 29097</strain>
    </source>
</reference>
<dbReference type="PANTHER" id="PTHR16305:SF35">
    <property type="entry name" value="TRANSCRIPTIONAL ACTIVATOR DOMAIN"/>
    <property type="match status" value="1"/>
</dbReference>
<dbReference type="InterPro" id="IPR041664">
    <property type="entry name" value="AAA_16"/>
</dbReference>
<evidence type="ECO:0000256" key="3">
    <source>
        <dbReference type="SAM" id="MobiDB-lite"/>
    </source>
</evidence>
<keyword evidence="6" id="KW-1185">Reference proteome</keyword>
<dbReference type="GO" id="GO:0005524">
    <property type="term" value="F:ATP binding"/>
    <property type="evidence" value="ECO:0007669"/>
    <property type="project" value="UniProtKB-KW"/>
</dbReference>
<dbReference type="GO" id="GO:0003677">
    <property type="term" value="F:DNA binding"/>
    <property type="evidence" value="ECO:0007669"/>
    <property type="project" value="InterPro"/>
</dbReference>
<dbReference type="OrthoDB" id="3178131at2"/>
<dbReference type="Pfam" id="PF13191">
    <property type="entry name" value="AAA_16"/>
    <property type="match status" value="1"/>
</dbReference>
<evidence type="ECO:0000313" key="6">
    <source>
        <dbReference type="Proteomes" id="UP000272474"/>
    </source>
</evidence>
<feature type="region of interest" description="Disordered" evidence="3">
    <location>
        <begin position="1"/>
        <end position="22"/>
    </location>
</feature>
<dbReference type="PRINTS" id="PR00038">
    <property type="entry name" value="HTHLUXR"/>
</dbReference>
<dbReference type="AlphaFoldDB" id="A0A3A9YYL6"/>
<dbReference type="RefSeq" id="WP_120680054.1">
    <property type="nucleotide sequence ID" value="NZ_RBAL01000008.1"/>
</dbReference>
<dbReference type="SMART" id="SM00421">
    <property type="entry name" value="HTH_LUXR"/>
    <property type="match status" value="1"/>
</dbReference>
<evidence type="ECO:0000256" key="2">
    <source>
        <dbReference type="ARBA" id="ARBA00022840"/>
    </source>
</evidence>
<dbReference type="InterPro" id="IPR027417">
    <property type="entry name" value="P-loop_NTPase"/>
</dbReference>
<evidence type="ECO:0000313" key="5">
    <source>
        <dbReference type="EMBL" id="RKN41171.1"/>
    </source>
</evidence>
<dbReference type="InterPro" id="IPR036388">
    <property type="entry name" value="WH-like_DNA-bd_sf"/>
</dbReference>
<dbReference type="PANTHER" id="PTHR16305">
    <property type="entry name" value="TESTICULAR SOLUBLE ADENYLYL CYCLASE"/>
    <property type="match status" value="1"/>
</dbReference>
<keyword evidence="2" id="KW-0067">ATP-binding</keyword>
<sequence>MAVKDRPTRDGQAGRERPGDLAERAAQHARLGELLARAAAGSGRVALLSGPVGAGKTALLQAAGDLAAGRGFARLGAVCARAERDLPYGVLAQLCQGAGEAALPADAARLAARLPELAAGAAPARTAAALHALTRAVLDRAARRPLLLAVDDVQHADAPSLDWLLGLLRRLDSARALLLLAEAPASPAAHSPLHDELSRRPHCHRLDLPPLTPGGVAELAAARLDPAAAGRFAAAAHPAGGGSPLLTHALLNDHLAAGQGTAPGEAGEAAGESAGAAGPGDHFRRAVLHCLHRCEPLVPAAARALAVLGHAATPALVGGLCGAAPEEASTALGTMAAAGLLDRGHFRHRAAAEAVLAELTPARRRQLHLAAARLLHEEGAPAERVAPHLVAAGSAGAAWAVPVLTAAADRALRAERIATAVDCLRLAAGACATAGQRARVTAQLARAERRLNPAAAARHLPPLAEALAAGHLAVGDGLALVGDLLWHGDAAGAARAWDLTAAMTGELAREEARTGRPHPRAAPPWQTRATELWLACTHPGIAGRGAPARREPGPAGHTAGPWPKAVGALFDVLTGGQGEPAAGAASARAEEVLEAARPSDGALWGPQAAATALLALTYADRLDAAAAWGDGLLAQDAAADTPVSGALFSAVRAEIALRAGDLPTACALAQAAFDRLPPAAWGTVAGLPLGTLVTAATRMGSHRAAAHHLEQPVPEAMFHSRYGLHYLHARGHHYLATGRHYAALADFLACGELMAGWGLDTPGLVPWRTSAAEAWLAQGGNRDEARRLINEQLARLGPHASRTRGAALRLLAATGRPPGRPALLSEATAILAEAGDRYELARALADLSAAHRALRDHRRAWSVARRAWHVAHACHATELCERLLPSRTTIEAPGRPPAGDGLASLTDAERRVAALAAAGYTNREIAGKLFITPSTIEQHLTRVYRKLNVKYRKDLPPELRADLAESA</sequence>
<evidence type="ECO:0000256" key="1">
    <source>
        <dbReference type="ARBA" id="ARBA00022741"/>
    </source>
</evidence>
<proteinExistence type="predicted"/>
<comment type="caution">
    <text evidence="5">The sequence shown here is derived from an EMBL/GenBank/DDBJ whole genome shotgun (WGS) entry which is preliminary data.</text>
</comment>
<dbReference type="CDD" id="cd06170">
    <property type="entry name" value="LuxR_C_like"/>
    <property type="match status" value="1"/>
</dbReference>
<dbReference type="PROSITE" id="PS00622">
    <property type="entry name" value="HTH_LUXR_1"/>
    <property type="match status" value="1"/>
</dbReference>
<dbReference type="Pfam" id="PF00196">
    <property type="entry name" value="GerE"/>
    <property type="match status" value="1"/>
</dbReference>
<dbReference type="EMBL" id="RBAL01000008">
    <property type="protein sequence ID" value="RKN41171.1"/>
    <property type="molecule type" value="Genomic_DNA"/>
</dbReference>
<dbReference type="InterPro" id="IPR016032">
    <property type="entry name" value="Sig_transdc_resp-reg_C-effctor"/>
</dbReference>
<dbReference type="SUPFAM" id="SSF46894">
    <property type="entry name" value="C-terminal effector domain of the bipartite response regulators"/>
    <property type="match status" value="1"/>
</dbReference>
<dbReference type="InterPro" id="IPR000792">
    <property type="entry name" value="Tscrpt_reg_LuxR_C"/>
</dbReference>
<feature type="domain" description="HTH luxR-type" evidence="4">
    <location>
        <begin position="898"/>
        <end position="963"/>
    </location>
</feature>
<dbReference type="PROSITE" id="PS50043">
    <property type="entry name" value="HTH_LUXR_2"/>
    <property type="match status" value="1"/>
</dbReference>
<dbReference type="Gene3D" id="1.10.10.10">
    <property type="entry name" value="Winged helix-like DNA-binding domain superfamily/Winged helix DNA-binding domain"/>
    <property type="match status" value="1"/>
</dbReference>
<feature type="region of interest" description="Disordered" evidence="3">
    <location>
        <begin position="257"/>
        <end position="278"/>
    </location>
</feature>
<dbReference type="GO" id="GO:0004016">
    <property type="term" value="F:adenylate cyclase activity"/>
    <property type="evidence" value="ECO:0007669"/>
    <property type="project" value="TreeGrafter"/>
</dbReference>
<accession>A0A3A9YYL6</accession>
<gene>
    <name evidence="5" type="ORF">D7294_15690</name>
</gene>
<dbReference type="GO" id="GO:0005737">
    <property type="term" value="C:cytoplasm"/>
    <property type="evidence" value="ECO:0007669"/>
    <property type="project" value="TreeGrafter"/>
</dbReference>
<keyword evidence="1" id="KW-0547">Nucleotide-binding</keyword>
<name>A0A3A9YYL6_9ACTN</name>
<organism evidence="5 6">
    <name type="scientific">Streptomyces hoynatensis</name>
    <dbReference type="NCBI Taxonomy" id="1141874"/>
    <lineage>
        <taxon>Bacteria</taxon>
        <taxon>Bacillati</taxon>
        <taxon>Actinomycetota</taxon>
        <taxon>Actinomycetes</taxon>
        <taxon>Kitasatosporales</taxon>
        <taxon>Streptomycetaceae</taxon>
        <taxon>Streptomyces</taxon>
    </lineage>
</organism>